<evidence type="ECO:0000313" key="1">
    <source>
        <dbReference type="EMBL" id="MBG6070020.1"/>
    </source>
</evidence>
<reference evidence="1 2" key="1">
    <citation type="submission" date="2020-11" db="EMBL/GenBank/DDBJ databases">
        <title>Sequencing the genomes of 1000 actinobacteria strains.</title>
        <authorList>
            <person name="Klenk H.-P."/>
        </authorList>
    </citation>
    <scope>NUCLEOTIDE SEQUENCE [LARGE SCALE GENOMIC DNA]</scope>
    <source>
        <strain evidence="1 2">DSM 101692</strain>
    </source>
</reference>
<organism evidence="1 2">
    <name type="scientific">Micromonospora ureilytica</name>
    <dbReference type="NCBI Taxonomy" id="709868"/>
    <lineage>
        <taxon>Bacteria</taxon>
        <taxon>Bacillati</taxon>
        <taxon>Actinomycetota</taxon>
        <taxon>Actinomycetes</taxon>
        <taxon>Micromonosporales</taxon>
        <taxon>Micromonosporaceae</taxon>
        <taxon>Micromonospora</taxon>
    </lineage>
</organism>
<gene>
    <name evidence="1" type="ORF">IW248_006307</name>
</gene>
<accession>A0ABS0JT63</accession>
<sequence length="56" mass="6055">MSLDPLGQADPLVFAEYRQRRPRPCGPGAALVSVCRSPLGEWHYAAPAGRYSAKAI</sequence>
<proteinExistence type="predicted"/>
<protein>
    <submittedName>
        <fullName evidence="1">Uncharacterized protein</fullName>
    </submittedName>
</protein>
<dbReference type="Proteomes" id="UP000614915">
    <property type="component" value="Unassembled WGS sequence"/>
</dbReference>
<evidence type="ECO:0000313" key="2">
    <source>
        <dbReference type="Proteomes" id="UP000614915"/>
    </source>
</evidence>
<keyword evidence="2" id="KW-1185">Reference proteome</keyword>
<comment type="caution">
    <text evidence="1">The sequence shown here is derived from an EMBL/GenBank/DDBJ whole genome shotgun (WGS) entry which is preliminary data.</text>
</comment>
<name>A0ABS0JT63_9ACTN</name>
<dbReference type="EMBL" id="JADOTX010000001">
    <property type="protein sequence ID" value="MBG6070020.1"/>
    <property type="molecule type" value="Genomic_DNA"/>
</dbReference>